<gene>
    <name evidence="1" type="ordered locus">Swit_1597</name>
</gene>
<dbReference type="AlphaFoldDB" id="A0A9J9HAF4"/>
<keyword evidence="2" id="KW-1185">Reference proteome</keyword>
<dbReference type="Proteomes" id="UP000001989">
    <property type="component" value="Chromosome"/>
</dbReference>
<accession>A0A9J9HAF4</accession>
<name>A0A9J9HAF4_RHIWR</name>
<organism evidence="1 2">
    <name type="scientific">Rhizorhabdus wittichii (strain DSM 6014 / CCUG 31198 / JCM 15750 / NBRC 105917 / EY 4224 / RW1)</name>
    <name type="common">Sphingomonas wittichii</name>
    <dbReference type="NCBI Taxonomy" id="392499"/>
    <lineage>
        <taxon>Bacteria</taxon>
        <taxon>Pseudomonadati</taxon>
        <taxon>Pseudomonadota</taxon>
        <taxon>Alphaproteobacteria</taxon>
        <taxon>Sphingomonadales</taxon>
        <taxon>Sphingomonadaceae</taxon>
        <taxon>Rhizorhabdus</taxon>
    </lineage>
</organism>
<dbReference type="KEGG" id="swi:Swit_1597"/>
<dbReference type="EMBL" id="CP000699">
    <property type="protein sequence ID" value="ABQ67960.1"/>
    <property type="molecule type" value="Genomic_DNA"/>
</dbReference>
<sequence>MERVIDAQVGRQIIARGEIHPCPPQDHHPDVRIAIRRLQRGEHFPAQHIAQRVPLFGTVERNPTHARRRFIDQNIFERSHDDLPKQSLHRPKYESMVCSISKHSQQLILFFEYMVRSIWCDARIRHGGWRPMWVIAASRYGPLPAPLSPK</sequence>
<evidence type="ECO:0000313" key="1">
    <source>
        <dbReference type="EMBL" id="ABQ67960.1"/>
    </source>
</evidence>
<reference evidence="1 2" key="1">
    <citation type="journal article" date="2010" name="J. Bacteriol.">
        <title>Genome sequence of the dioxin-mineralizing bacterium Sphingomonas wittichii RW1.</title>
        <authorList>
            <person name="Miller T.R."/>
            <person name="Delcher A.L."/>
            <person name="Salzberg S.L."/>
            <person name="Saunders E."/>
            <person name="Detter J.C."/>
            <person name="Halden R.U."/>
        </authorList>
    </citation>
    <scope>NUCLEOTIDE SEQUENCE [LARGE SCALE GENOMIC DNA]</scope>
    <source>
        <strain evidence="2">DSM 6014 / CCUG 31198 / JCM 15750 / NBRC 105917 / EY 4224 / RW1</strain>
    </source>
</reference>
<evidence type="ECO:0000313" key="2">
    <source>
        <dbReference type="Proteomes" id="UP000001989"/>
    </source>
</evidence>
<proteinExistence type="predicted"/>
<protein>
    <submittedName>
        <fullName evidence="1">Uncharacterized protein</fullName>
    </submittedName>
</protein>